<proteinExistence type="predicted"/>
<evidence type="ECO:0000256" key="1">
    <source>
        <dbReference type="SAM" id="MobiDB-lite"/>
    </source>
</evidence>
<feature type="chain" id="PRO_5045731892" evidence="2">
    <location>
        <begin position="25"/>
        <end position="131"/>
    </location>
</feature>
<reference evidence="4" key="1">
    <citation type="journal article" date="2019" name="Int. J. Syst. Evol. Microbiol.">
        <title>The Global Catalogue of Microorganisms (GCM) 10K type strain sequencing project: providing services to taxonomists for standard genome sequencing and annotation.</title>
        <authorList>
            <consortium name="The Broad Institute Genomics Platform"/>
            <consortium name="The Broad Institute Genome Sequencing Center for Infectious Disease"/>
            <person name="Wu L."/>
            <person name="Ma J."/>
        </authorList>
    </citation>
    <scope>NUCLEOTIDE SEQUENCE [LARGE SCALE GENOMIC DNA]</scope>
    <source>
        <strain evidence="4">CGMCC 1.13587</strain>
    </source>
</reference>
<organism evidence="3 4">
    <name type="scientific">Rhodanobacter terrae</name>
    <dbReference type="NCBI Taxonomy" id="418647"/>
    <lineage>
        <taxon>Bacteria</taxon>
        <taxon>Pseudomonadati</taxon>
        <taxon>Pseudomonadota</taxon>
        <taxon>Gammaproteobacteria</taxon>
        <taxon>Lysobacterales</taxon>
        <taxon>Rhodanobacteraceae</taxon>
        <taxon>Rhodanobacter</taxon>
    </lineage>
</organism>
<dbReference type="Pfam" id="PF11776">
    <property type="entry name" value="RcnB"/>
    <property type="match status" value="1"/>
</dbReference>
<feature type="signal peptide" evidence="2">
    <location>
        <begin position="1"/>
        <end position="24"/>
    </location>
</feature>
<sequence>MNKQRSMWVVCGALLMFSAAAAVAQPQDQDHRDQQHQDRGQDQGKHGHDRGNRGHDRNYSGMYDRGRHEGWYKRGGYVPSEYREGSYVVTDWHSQHLRQPPRGYRYVRSDNGDFLLVAITTGVIVSILANH</sequence>
<accession>A0ABW0SVQ8</accession>
<evidence type="ECO:0000313" key="4">
    <source>
        <dbReference type="Proteomes" id="UP001596111"/>
    </source>
</evidence>
<protein>
    <submittedName>
        <fullName evidence="3">RcnB family protein</fullName>
    </submittedName>
</protein>
<comment type="caution">
    <text evidence="3">The sequence shown here is derived from an EMBL/GenBank/DDBJ whole genome shotgun (WGS) entry which is preliminary data.</text>
</comment>
<gene>
    <name evidence="3" type="ORF">ACFPPB_07355</name>
</gene>
<keyword evidence="2" id="KW-0732">Signal</keyword>
<dbReference type="InterPro" id="IPR024572">
    <property type="entry name" value="RcnB"/>
</dbReference>
<name>A0ABW0SVQ8_9GAMM</name>
<dbReference type="EMBL" id="JBHSNG010000005">
    <property type="protein sequence ID" value="MFC5580927.1"/>
    <property type="molecule type" value="Genomic_DNA"/>
</dbReference>
<feature type="region of interest" description="Disordered" evidence="1">
    <location>
        <begin position="25"/>
        <end position="69"/>
    </location>
</feature>
<evidence type="ECO:0000256" key="2">
    <source>
        <dbReference type="SAM" id="SignalP"/>
    </source>
</evidence>
<dbReference type="Proteomes" id="UP001596111">
    <property type="component" value="Unassembled WGS sequence"/>
</dbReference>
<feature type="compositionally biased region" description="Basic and acidic residues" evidence="1">
    <location>
        <begin position="28"/>
        <end position="69"/>
    </location>
</feature>
<dbReference type="RefSeq" id="WP_377325870.1">
    <property type="nucleotide sequence ID" value="NZ_JBHSNG010000005.1"/>
</dbReference>
<keyword evidence="4" id="KW-1185">Reference proteome</keyword>
<dbReference type="Gene3D" id="3.10.450.160">
    <property type="entry name" value="inner membrane protein cigr"/>
    <property type="match status" value="1"/>
</dbReference>
<evidence type="ECO:0000313" key="3">
    <source>
        <dbReference type="EMBL" id="MFC5580927.1"/>
    </source>
</evidence>